<feature type="region of interest" description="Disordered" evidence="1">
    <location>
        <begin position="25"/>
        <end position="78"/>
    </location>
</feature>
<organism evidence="4 5">
    <name type="scientific">Paenibacillus puldeungensis</name>
    <dbReference type="NCBI Taxonomy" id="696536"/>
    <lineage>
        <taxon>Bacteria</taxon>
        <taxon>Bacillati</taxon>
        <taxon>Bacillota</taxon>
        <taxon>Bacilli</taxon>
        <taxon>Bacillales</taxon>
        <taxon>Paenibacillaceae</taxon>
        <taxon>Paenibacillus</taxon>
    </lineage>
</organism>
<keyword evidence="2" id="KW-0732">Signal</keyword>
<keyword evidence="5" id="KW-1185">Reference proteome</keyword>
<evidence type="ECO:0000313" key="4">
    <source>
        <dbReference type="EMBL" id="MFD1178807.1"/>
    </source>
</evidence>
<name>A0ABW3S1Z6_9BACL</name>
<dbReference type="InterPro" id="IPR019606">
    <property type="entry name" value="GerMN"/>
</dbReference>
<dbReference type="RefSeq" id="WP_379321246.1">
    <property type="nucleotide sequence ID" value="NZ_JBHTLM010000020.1"/>
</dbReference>
<dbReference type="Proteomes" id="UP001597262">
    <property type="component" value="Unassembled WGS sequence"/>
</dbReference>
<feature type="signal peptide" evidence="2">
    <location>
        <begin position="1"/>
        <end position="17"/>
    </location>
</feature>
<feature type="domain" description="GerMN" evidence="3">
    <location>
        <begin position="86"/>
        <end position="192"/>
    </location>
</feature>
<dbReference type="Pfam" id="PF10646">
    <property type="entry name" value="Germane"/>
    <property type="match status" value="1"/>
</dbReference>
<dbReference type="EMBL" id="JBHTLM010000020">
    <property type="protein sequence ID" value="MFD1178807.1"/>
    <property type="molecule type" value="Genomic_DNA"/>
</dbReference>
<comment type="caution">
    <text evidence="4">The sequence shown here is derived from an EMBL/GenBank/DDBJ whole genome shotgun (WGS) entry which is preliminary data.</text>
</comment>
<feature type="compositionally biased region" description="Polar residues" evidence="1">
    <location>
        <begin position="28"/>
        <end position="69"/>
    </location>
</feature>
<sequence length="209" mass="22655">MRKIGIMLTLIALLVFAAGCGQKAETVPTGQGNNQAVTKEGSGTATTPQTNPSGQDGKNASSTDKNNANEPKHSTESAKLKIQAFYTDDQMMELKSVTREIEVPKGHSKYEEAFKALQTADKGLISLWEKVVLNSISYTDSDKQVTIDIKLPDEARLGAGGESLAIDALKKAMFQFDEVKQIELTVDGAKLESLMGHVDLDHPMTRQSK</sequence>
<protein>
    <submittedName>
        <fullName evidence="4">GerMN domain-containing protein</fullName>
    </submittedName>
</protein>
<gene>
    <name evidence="4" type="ORF">ACFQ3W_21250</name>
</gene>
<evidence type="ECO:0000313" key="5">
    <source>
        <dbReference type="Proteomes" id="UP001597262"/>
    </source>
</evidence>
<evidence type="ECO:0000259" key="3">
    <source>
        <dbReference type="Pfam" id="PF10646"/>
    </source>
</evidence>
<accession>A0ABW3S1Z6</accession>
<evidence type="ECO:0000256" key="2">
    <source>
        <dbReference type="SAM" id="SignalP"/>
    </source>
</evidence>
<dbReference type="PROSITE" id="PS51257">
    <property type="entry name" value="PROKAR_LIPOPROTEIN"/>
    <property type="match status" value="1"/>
</dbReference>
<reference evidence="5" key="1">
    <citation type="journal article" date="2019" name="Int. J. Syst. Evol. Microbiol.">
        <title>The Global Catalogue of Microorganisms (GCM) 10K type strain sequencing project: providing services to taxonomists for standard genome sequencing and annotation.</title>
        <authorList>
            <consortium name="The Broad Institute Genomics Platform"/>
            <consortium name="The Broad Institute Genome Sequencing Center for Infectious Disease"/>
            <person name="Wu L."/>
            <person name="Ma J."/>
        </authorList>
    </citation>
    <scope>NUCLEOTIDE SEQUENCE [LARGE SCALE GENOMIC DNA]</scope>
    <source>
        <strain evidence="5">CCUG 59189</strain>
    </source>
</reference>
<feature type="chain" id="PRO_5045497463" evidence="2">
    <location>
        <begin position="18"/>
        <end position="209"/>
    </location>
</feature>
<evidence type="ECO:0000256" key="1">
    <source>
        <dbReference type="SAM" id="MobiDB-lite"/>
    </source>
</evidence>
<proteinExistence type="predicted"/>